<feature type="region of interest" description="Disordered" evidence="1">
    <location>
        <begin position="198"/>
        <end position="217"/>
    </location>
</feature>
<accession>A0ABD1CNH8</accession>
<sequence>MKCLIFAVLFVAVMVQNSAAAPKYQILEPRDGYIPVYIRYGDEPLSGINPALAAAFHEPVNRVSRAELAQVLQRDESPNNTSSNSTSLSVSALSASDEHRIALAVAAEKARAAAEAAAAASAANKDLPKKDGYVPVYIRIGNTPLDQINRDLAAAFQKANARSVRGTLIQQLNRNARFSSESSSASSEETNHILKRLDPNYHSSESDPNTSESNSSEQLLLNDIVPAVKTPVKAGNAL</sequence>
<dbReference type="EMBL" id="JBEHCU010010604">
    <property type="protein sequence ID" value="KAL1377966.1"/>
    <property type="molecule type" value="Genomic_DNA"/>
</dbReference>
<evidence type="ECO:0000313" key="3">
    <source>
        <dbReference type="EMBL" id="KAL1377966.1"/>
    </source>
</evidence>
<feature type="compositionally biased region" description="Polar residues" evidence="1">
    <location>
        <begin position="201"/>
        <end position="210"/>
    </location>
</feature>
<protein>
    <submittedName>
        <fullName evidence="3">Uncharacterized protein</fullName>
    </submittedName>
</protein>
<gene>
    <name evidence="3" type="ORF">pipiens_004082</name>
</gene>
<name>A0ABD1CNH8_CULPP</name>
<evidence type="ECO:0000313" key="4">
    <source>
        <dbReference type="Proteomes" id="UP001562425"/>
    </source>
</evidence>
<feature type="signal peptide" evidence="2">
    <location>
        <begin position="1"/>
        <end position="20"/>
    </location>
</feature>
<keyword evidence="4" id="KW-1185">Reference proteome</keyword>
<evidence type="ECO:0000256" key="2">
    <source>
        <dbReference type="SAM" id="SignalP"/>
    </source>
</evidence>
<keyword evidence="2" id="KW-0732">Signal</keyword>
<organism evidence="3 4">
    <name type="scientific">Culex pipiens pipiens</name>
    <name type="common">Northern house mosquito</name>
    <dbReference type="NCBI Taxonomy" id="38569"/>
    <lineage>
        <taxon>Eukaryota</taxon>
        <taxon>Metazoa</taxon>
        <taxon>Ecdysozoa</taxon>
        <taxon>Arthropoda</taxon>
        <taxon>Hexapoda</taxon>
        <taxon>Insecta</taxon>
        <taxon>Pterygota</taxon>
        <taxon>Neoptera</taxon>
        <taxon>Endopterygota</taxon>
        <taxon>Diptera</taxon>
        <taxon>Nematocera</taxon>
        <taxon>Culicoidea</taxon>
        <taxon>Culicidae</taxon>
        <taxon>Culicinae</taxon>
        <taxon>Culicini</taxon>
        <taxon>Culex</taxon>
        <taxon>Culex</taxon>
    </lineage>
</organism>
<evidence type="ECO:0000256" key="1">
    <source>
        <dbReference type="SAM" id="MobiDB-lite"/>
    </source>
</evidence>
<dbReference type="AlphaFoldDB" id="A0ABD1CNH8"/>
<reference evidence="3 4" key="1">
    <citation type="submission" date="2024-05" db="EMBL/GenBank/DDBJ databases">
        <title>Culex pipiens pipiens assembly and annotation.</title>
        <authorList>
            <person name="Alout H."/>
            <person name="Durand T."/>
        </authorList>
    </citation>
    <scope>NUCLEOTIDE SEQUENCE [LARGE SCALE GENOMIC DNA]</scope>
    <source>
        <strain evidence="3">HA-2024</strain>
        <tissue evidence="3">Whole body</tissue>
    </source>
</reference>
<comment type="caution">
    <text evidence="3">The sequence shown here is derived from an EMBL/GenBank/DDBJ whole genome shotgun (WGS) entry which is preliminary data.</text>
</comment>
<proteinExistence type="predicted"/>
<dbReference type="Proteomes" id="UP001562425">
    <property type="component" value="Unassembled WGS sequence"/>
</dbReference>
<feature type="chain" id="PRO_5044778097" evidence="2">
    <location>
        <begin position="21"/>
        <end position="238"/>
    </location>
</feature>